<organism evidence="1 2">
    <name type="scientific">Gloeobacter morelensis MG652769</name>
    <dbReference type="NCBI Taxonomy" id="2781736"/>
    <lineage>
        <taxon>Bacteria</taxon>
        <taxon>Bacillati</taxon>
        <taxon>Cyanobacteriota</taxon>
        <taxon>Cyanophyceae</taxon>
        <taxon>Gloeobacterales</taxon>
        <taxon>Gloeobacteraceae</taxon>
        <taxon>Gloeobacter</taxon>
        <taxon>Gloeobacter morelensis</taxon>
    </lineage>
</organism>
<name>A0ABY3PFV9_9CYAN</name>
<keyword evidence="2" id="KW-1185">Reference proteome</keyword>
<dbReference type="InterPro" id="IPR036249">
    <property type="entry name" value="Thioredoxin-like_sf"/>
</dbReference>
<dbReference type="SUPFAM" id="SSF52833">
    <property type="entry name" value="Thioredoxin-like"/>
    <property type="match status" value="1"/>
</dbReference>
<dbReference type="EMBL" id="CP063845">
    <property type="protein sequence ID" value="UFP92549.1"/>
    <property type="molecule type" value="Genomic_DNA"/>
</dbReference>
<accession>A0ABY3PFV9</accession>
<dbReference type="Pfam" id="PF01257">
    <property type="entry name" value="2Fe-2S_thioredx"/>
    <property type="match status" value="1"/>
</dbReference>
<gene>
    <name evidence="1" type="ORF">ISF26_11900</name>
</gene>
<dbReference type="CDD" id="cd02980">
    <property type="entry name" value="TRX_Fd_family"/>
    <property type="match status" value="1"/>
</dbReference>
<sequence length="121" mass="13574">MLPAPVQIFACQNRTCRRDGSSTVLAELQSELARCGLSARVELQATGCLSQCGNGPMLLVVQTATGQQIWYDRVRPEEIPLVVRRHLIEGKPVTDMLYRAKHPKRSFPEWSPLPPPWHTSP</sequence>
<dbReference type="RefSeq" id="WP_230839542.1">
    <property type="nucleotide sequence ID" value="NZ_CP063845.1"/>
</dbReference>
<evidence type="ECO:0000313" key="2">
    <source>
        <dbReference type="Proteomes" id="UP001054846"/>
    </source>
</evidence>
<proteinExistence type="predicted"/>
<dbReference type="Proteomes" id="UP001054846">
    <property type="component" value="Chromosome"/>
</dbReference>
<evidence type="ECO:0000313" key="1">
    <source>
        <dbReference type="EMBL" id="UFP92549.1"/>
    </source>
</evidence>
<reference evidence="1 2" key="1">
    <citation type="journal article" date="2021" name="Genome Biol. Evol.">
        <title>Complete Genome Sequencing of a Novel Gloeobacter Species from a Waterfall Cave in Mexico.</title>
        <authorList>
            <person name="Saw J.H."/>
            <person name="Cardona T."/>
            <person name="Montejano G."/>
        </authorList>
    </citation>
    <scope>NUCLEOTIDE SEQUENCE [LARGE SCALE GENOMIC DNA]</scope>
    <source>
        <strain evidence="1">MG652769</strain>
    </source>
</reference>
<protein>
    <submittedName>
        <fullName evidence="1">(2Fe-2S) ferredoxin domain-containing protein</fullName>
    </submittedName>
</protein>
<dbReference type="Gene3D" id="3.40.30.10">
    <property type="entry name" value="Glutaredoxin"/>
    <property type="match status" value="1"/>
</dbReference>